<organism evidence="1 2">
    <name type="scientific">Leptospira alstonii serovar Sichuan str. 79601</name>
    <dbReference type="NCBI Taxonomy" id="1218565"/>
    <lineage>
        <taxon>Bacteria</taxon>
        <taxon>Pseudomonadati</taxon>
        <taxon>Spirochaetota</taxon>
        <taxon>Spirochaetia</taxon>
        <taxon>Leptospirales</taxon>
        <taxon>Leptospiraceae</taxon>
        <taxon>Leptospira</taxon>
    </lineage>
</organism>
<gene>
    <name evidence="1" type="ORF">LEP1GSC194_1227</name>
</gene>
<dbReference type="Proteomes" id="UP000011988">
    <property type="component" value="Unassembled WGS sequence"/>
</dbReference>
<sequence length="46" mass="5514">MYLDEKENPFRLRSLDRKLKKRVSVFILGNGKIYKEDPWVLSLNFG</sequence>
<protein>
    <submittedName>
        <fullName evidence="1">Uncharacterized protein</fullName>
    </submittedName>
</protein>
<evidence type="ECO:0000313" key="1">
    <source>
        <dbReference type="EMBL" id="EMJ93524.1"/>
    </source>
</evidence>
<dbReference type="AlphaFoldDB" id="M6CP83"/>
<dbReference type="PATRIC" id="fig|1218565.3.peg.3074"/>
<proteinExistence type="predicted"/>
<evidence type="ECO:0000313" key="2">
    <source>
        <dbReference type="Proteomes" id="UP000011988"/>
    </source>
</evidence>
<accession>M6CP83</accession>
<comment type="caution">
    <text evidence="1">The sequence shown here is derived from an EMBL/GenBank/DDBJ whole genome shotgun (WGS) entry which is preliminary data.</text>
</comment>
<reference evidence="1 2" key="1">
    <citation type="submission" date="2013-01" db="EMBL/GenBank/DDBJ databases">
        <authorList>
            <person name="Harkins D.M."/>
            <person name="Durkin A.S."/>
            <person name="Brinkac L.M."/>
            <person name="Haft D.H."/>
            <person name="Selengut J.D."/>
            <person name="Sanka R."/>
            <person name="DePew J."/>
            <person name="Purushe J."/>
            <person name="Galloway R.L."/>
            <person name="Vinetz J.M."/>
            <person name="Sutton G.G."/>
            <person name="Nierman W.C."/>
            <person name="Fouts D.E."/>
        </authorList>
    </citation>
    <scope>NUCLEOTIDE SEQUENCE [LARGE SCALE GENOMIC DNA]</scope>
    <source>
        <strain evidence="1 2">79601</strain>
    </source>
</reference>
<name>M6CP83_9LEPT</name>
<dbReference type="EMBL" id="ANIK01000065">
    <property type="protein sequence ID" value="EMJ93524.1"/>
    <property type="molecule type" value="Genomic_DNA"/>
</dbReference>